<keyword evidence="2" id="KW-0677">Repeat</keyword>
<dbReference type="InterPro" id="IPR003593">
    <property type="entry name" value="AAA+_ATPase"/>
</dbReference>
<dbReference type="FunFam" id="2.40.40.20:FF:000007">
    <property type="entry name" value="AAA family ATPase"/>
    <property type="match status" value="1"/>
</dbReference>
<dbReference type="SUPFAM" id="SSF54585">
    <property type="entry name" value="Cdc48 domain 2-like"/>
    <property type="match status" value="1"/>
</dbReference>
<dbReference type="Gene3D" id="2.40.40.20">
    <property type="match status" value="1"/>
</dbReference>
<name>E1IFY8_9CHLR</name>
<dbReference type="GO" id="GO:0005524">
    <property type="term" value="F:ATP binding"/>
    <property type="evidence" value="ECO:0007669"/>
    <property type="project" value="UniProtKB-KW"/>
</dbReference>
<dbReference type="InterPro" id="IPR003338">
    <property type="entry name" value="CDC4_N-term_subdom"/>
</dbReference>
<dbReference type="InterPro" id="IPR027417">
    <property type="entry name" value="P-loop_NTPase"/>
</dbReference>
<dbReference type="Proteomes" id="UP000054010">
    <property type="component" value="Unassembled WGS sequence"/>
</dbReference>
<dbReference type="InterPro" id="IPR050168">
    <property type="entry name" value="AAA_ATPase_domain"/>
</dbReference>
<dbReference type="InterPro" id="IPR041569">
    <property type="entry name" value="AAA_lid_3"/>
</dbReference>
<dbReference type="Pfam" id="PF00004">
    <property type="entry name" value="AAA"/>
    <property type="match status" value="2"/>
</dbReference>
<dbReference type="InterPro" id="IPR009010">
    <property type="entry name" value="Asp_de-COase-like_dom_sf"/>
</dbReference>
<evidence type="ECO:0000256" key="5">
    <source>
        <dbReference type="RuleBase" id="RU003651"/>
    </source>
</evidence>
<evidence type="ECO:0000259" key="6">
    <source>
        <dbReference type="SMART" id="SM00382"/>
    </source>
</evidence>
<evidence type="ECO:0000313" key="10">
    <source>
        <dbReference type="Proteomes" id="UP000054010"/>
    </source>
</evidence>
<evidence type="ECO:0000259" key="8">
    <source>
        <dbReference type="SMART" id="SM01073"/>
    </source>
</evidence>
<dbReference type="Gene3D" id="1.10.8.60">
    <property type="match status" value="2"/>
</dbReference>
<dbReference type="FunFam" id="3.40.50.300:FF:000012">
    <property type="entry name" value="Transitional endoplasmic reticulum ATPase"/>
    <property type="match status" value="1"/>
</dbReference>
<evidence type="ECO:0000313" key="9">
    <source>
        <dbReference type="EMBL" id="EFO79877.1"/>
    </source>
</evidence>
<dbReference type="Pfam" id="PF02359">
    <property type="entry name" value="CDC48_N"/>
    <property type="match status" value="1"/>
</dbReference>
<dbReference type="SUPFAM" id="SSF50692">
    <property type="entry name" value="ADC-like"/>
    <property type="match status" value="1"/>
</dbReference>
<dbReference type="eggNOG" id="COG1222">
    <property type="taxonomic scope" value="Bacteria"/>
</dbReference>
<evidence type="ECO:0000256" key="3">
    <source>
        <dbReference type="ARBA" id="ARBA00022741"/>
    </source>
</evidence>
<dbReference type="SUPFAM" id="SSF52540">
    <property type="entry name" value="P-loop containing nucleoside triphosphate hydrolases"/>
    <property type="match status" value="2"/>
</dbReference>
<dbReference type="PROSITE" id="PS00674">
    <property type="entry name" value="AAA"/>
    <property type="match status" value="2"/>
</dbReference>
<dbReference type="OrthoDB" id="9809379at2"/>
<dbReference type="InterPro" id="IPR003960">
    <property type="entry name" value="ATPase_AAA_CS"/>
</dbReference>
<dbReference type="InterPro" id="IPR004201">
    <property type="entry name" value="Cdc48_dom2"/>
</dbReference>
<dbReference type="NCBIfam" id="TIGR01243">
    <property type="entry name" value="CDC48"/>
    <property type="match status" value="1"/>
</dbReference>
<organism evidence="9 10">
    <name type="scientific">Oscillochloris trichoides DG-6</name>
    <dbReference type="NCBI Taxonomy" id="765420"/>
    <lineage>
        <taxon>Bacteria</taxon>
        <taxon>Bacillati</taxon>
        <taxon>Chloroflexota</taxon>
        <taxon>Chloroflexia</taxon>
        <taxon>Chloroflexales</taxon>
        <taxon>Chloroflexineae</taxon>
        <taxon>Oscillochloridaceae</taxon>
        <taxon>Oscillochloris</taxon>
    </lineage>
</organism>
<feature type="domain" description="CDC48" evidence="7">
    <location>
        <begin position="110"/>
        <end position="173"/>
    </location>
</feature>
<dbReference type="Gene3D" id="3.10.330.10">
    <property type="match status" value="1"/>
</dbReference>
<dbReference type="InterPro" id="IPR005938">
    <property type="entry name" value="AAA_ATPase_CDC48"/>
</dbReference>
<dbReference type="GO" id="GO:0016887">
    <property type="term" value="F:ATP hydrolysis activity"/>
    <property type="evidence" value="ECO:0007669"/>
    <property type="project" value="InterPro"/>
</dbReference>
<feature type="domain" description="CDC48 N-terminal subdomain" evidence="8">
    <location>
        <begin position="8"/>
        <end position="92"/>
    </location>
</feature>
<dbReference type="STRING" id="765420.OSCT_2252"/>
<dbReference type="Gene3D" id="3.40.50.300">
    <property type="entry name" value="P-loop containing nucleotide triphosphate hydrolases"/>
    <property type="match status" value="2"/>
</dbReference>
<dbReference type="SMART" id="SM00382">
    <property type="entry name" value="AAA"/>
    <property type="match status" value="2"/>
</dbReference>
<dbReference type="PANTHER" id="PTHR23077">
    <property type="entry name" value="AAA-FAMILY ATPASE"/>
    <property type="match status" value="1"/>
</dbReference>
<feature type="domain" description="AAA+ ATPase" evidence="6">
    <location>
        <begin position="216"/>
        <end position="354"/>
    </location>
</feature>
<comment type="similarity">
    <text evidence="1">Belongs to the AAA ATPase family. CDC48 subfamily.</text>
</comment>
<reference evidence="9 10" key="1">
    <citation type="journal article" date="2011" name="J. Bacteriol.">
        <title>Draft genome sequence of the anoxygenic filamentous phototrophic bacterium Oscillochloris trichoides subsp. DG-6.</title>
        <authorList>
            <person name="Kuznetsov B.B."/>
            <person name="Ivanovsky R.N."/>
            <person name="Keppen O.I."/>
            <person name="Sukhacheva M.V."/>
            <person name="Bumazhkin B.K."/>
            <person name="Patutina E.O."/>
            <person name="Beletsky A.V."/>
            <person name="Mardanov A.V."/>
            <person name="Baslerov R.V."/>
            <person name="Panteleeva A.N."/>
            <person name="Kolganova T.V."/>
            <person name="Ravin N.V."/>
            <person name="Skryabin K.G."/>
        </authorList>
    </citation>
    <scope>NUCLEOTIDE SEQUENCE [LARGE SCALE GENOMIC DNA]</scope>
    <source>
        <strain evidence="9 10">DG-6</strain>
    </source>
</reference>
<dbReference type="InterPro" id="IPR003959">
    <property type="entry name" value="ATPase_AAA_core"/>
</dbReference>
<dbReference type="SMART" id="SM01073">
    <property type="entry name" value="CDC48_N"/>
    <property type="match status" value="1"/>
</dbReference>
<proteinExistence type="inferred from homology"/>
<dbReference type="PANTHER" id="PTHR23077:SF171">
    <property type="entry name" value="NUCLEAR VALOSIN-CONTAINING PROTEIN-LIKE"/>
    <property type="match status" value="1"/>
</dbReference>
<accession>E1IFY8</accession>
<gene>
    <name evidence="9" type="ORF">OSCT_2252</name>
</gene>
<sequence>MSDQTNLSLRVVEALPKDVGRGLVRFDPQNLDQLGVRIGDVIQITGKRTTVARAMPAYADQRGQGLIQADGIVRLNAGASLDERVTIQRVQTQPARGLVLAPTEGLRASQVAAQARYLAKLLDGIPVLAGDLVRVNLFGTRAQTFHVLETNPPGPVLISPTTVIRISGEKGGRERARGTITYEDIGGLRRETRRIREMIELPLRYPEVFERLGIDAPKGVLLYGPPGSGKTLIARAVANETSAHFVTINGPEIIDKLYGASEANLRGIFDEARKRAPAIIFIDEIDAIAPKREDLSGDRQVERRVVAQLLALMDGLESRGNVIVIAATNLPNSLDPALRRPGRFDREISINVPDKDGRAEILEIHTRGMPLAAEVNLDWLAGVTHGFVGADLQALCREAAMGALRRLLPDIDFSQAQIPYDKLMALEVLPDDFAAALADIEPSAIREVFTEIPDVTWDDVGGLEDVRRLLIEAVEWPLRHARAFEHLGVRTPKGVLLYGPPGTGKTLLAKALARESEANFISVKGPELLNRWVGESERGVREIFRKARQAAPCIIFFDEIDAIAPPRGGGDSGVTERVVSQLLTELDGIEALKGVVVLAATNRIDMVDPALQRPGRFDFLVEMPRPDTQVRRAILGVLTRRMPLDADVDLEQLAEETNGYVGADLEGLGHKAALLAIREYLDLHTTDSADFVGLRVARRHFVAAFAEQRD</sequence>
<protein>
    <submittedName>
        <fullName evidence="9">AAA family ATPase, CDC48 subfamily protein</fullName>
    </submittedName>
</protein>
<dbReference type="SMART" id="SM01072">
    <property type="entry name" value="CDC48_2"/>
    <property type="match status" value="1"/>
</dbReference>
<dbReference type="FunFam" id="3.40.50.300:FF:000018">
    <property type="entry name" value="Cell division control 48"/>
    <property type="match status" value="1"/>
</dbReference>
<feature type="domain" description="AAA+ ATPase" evidence="6">
    <location>
        <begin position="491"/>
        <end position="627"/>
    </location>
</feature>
<dbReference type="CDD" id="cd19511">
    <property type="entry name" value="RecA-like_CDC48_r2-like"/>
    <property type="match status" value="1"/>
</dbReference>
<dbReference type="FunFam" id="1.10.8.60:FF:000057">
    <property type="entry name" value="AAA family ATPase, CDC48 subfamily"/>
    <property type="match status" value="1"/>
</dbReference>
<dbReference type="GO" id="GO:0005737">
    <property type="term" value="C:cytoplasm"/>
    <property type="evidence" value="ECO:0007669"/>
    <property type="project" value="UniProtKB-ARBA"/>
</dbReference>
<dbReference type="AlphaFoldDB" id="E1IFY8"/>
<comment type="caution">
    <text evidence="9">The sequence shown here is derived from an EMBL/GenBank/DDBJ whole genome shotgun (WGS) entry which is preliminary data.</text>
</comment>
<keyword evidence="3 5" id="KW-0547">Nucleotide-binding</keyword>
<dbReference type="EMBL" id="ADVR01000097">
    <property type="protein sequence ID" value="EFO79877.1"/>
    <property type="molecule type" value="Genomic_DNA"/>
</dbReference>
<keyword evidence="4 5" id="KW-0067">ATP-binding</keyword>
<dbReference type="HOGENOM" id="CLU_000688_12_2_0"/>
<evidence type="ECO:0000256" key="4">
    <source>
        <dbReference type="ARBA" id="ARBA00022840"/>
    </source>
</evidence>
<dbReference type="Pfam" id="PF02933">
    <property type="entry name" value="CDC48_2"/>
    <property type="match status" value="1"/>
</dbReference>
<keyword evidence="10" id="KW-1185">Reference proteome</keyword>
<dbReference type="InterPro" id="IPR029067">
    <property type="entry name" value="CDC48_domain_2-like_sf"/>
</dbReference>
<dbReference type="Pfam" id="PF17862">
    <property type="entry name" value="AAA_lid_3"/>
    <property type="match status" value="2"/>
</dbReference>
<evidence type="ECO:0000256" key="1">
    <source>
        <dbReference type="ARBA" id="ARBA00009833"/>
    </source>
</evidence>
<evidence type="ECO:0000259" key="7">
    <source>
        <dbReference type="SMART" id="SM01072"/>
    </source>
</evidence>
<evidence type="ECO:0000256" key="2">
    <source>
        <dbReference type="ARBA" id="ARBA00022737"/>
    </source>
</evidence>